<dbReference type="Gene3D" id="3.40.50.620">
    <property type="entry name" value="HUPs"/>
    <property type="match status" value="1"/>
</dbReference>
<dbReference type="SUPFAM" id="SSF48173">
    <property type="entry name" value="Cryptochrome/photolyase FAD-binding domain"/>
    <property type="match status" value="1"/>
</dbReference>
<accession>A0A517YTJ5</accession>
<dbReference type="InterPro" id="IPR014729">
    <property type="entry name" value="Rossmann-like_a/b/a_fold"/>
</dbReference>
<feature type="region of interest" description="Disordered" evidence="1">
    <location>
        <begin position="194"/>
        <end position="217"/>
    </location>
</feature>
<keyword evidence="3" id="KW-1185">Reference proteome</keyword>
<protein>
    <submittedName>
        <fullName evidence="2">Deoxyribodipyrimidine photo-lyase-related protein</fullName>
    </submittedName>
</protein>
<gene>
    <name evidence="2" type="ORF">KS4_15420</name>
</gene>
<dbReference type="PANTHER" id="PTHR38657:SF1">
    <property type="entry name" value="SLR1343 PROTEIN"/>
    <property type="match status" value="1"/>
</dbReference>
<dbReference type="InterPro" id="IPR007357">
    <property type="entry name" value="PhrB-like"/>
</dbReference>
<keyword evidence="2" id="KW-0456">Lyase</keyword>
<dbReference type="Gene3D" id="1.10.10.1710">
    <property type="entry name" value="Deoxyribodipyrimidine photolyase-related"/>
    <property type="match status" value="1"/>
</dbReference>
<dbReference type="PANTHER" id="PTHR38657">
    <property type="entry name" value="SLR1343 PROTEIN"/>
    <property type="match status" value="1"/>
</dbReference>
<dbReference type="Gene3D" id="1.10.579.10">
    <property type="entry name" value="DNA Cyclobutane Dipyrimidine Photolyase, subunit A, domain 3"/>
    <property type="match status" value="1"/>
</dbReference>
<organism evidence="2 3">
    <name type="scientific">Poriferisphaera corsica</name>
    <dbReference type="NCBI Taxonomy" id="2528020"/>
    <lineage>
        <taxon>Bacteria</taxon>
        <taxon>Pseudomonadati</taxon>
        <taxon>Planctomycetota</taxon>
        <taxon>Phycisphaerae</taxon>
        <taxon>Phycisphaerales</taxon>
        <taxon>Phycisphaeraceae</taxon>
        <taxon>Poriferisphaera</taxon>
    </lineage>
</organism>
<dbReference type="KEGG" id="pcor:KS4_15420"/>
<evidence type="ECO:0000256" key="1">
    <source>
        <dbReference type="SAM" id="MobiDB-lite"/>
    </source>
</evidence>
<evidence type="ECO:0000313" key="3">
    <source>
        <dbReference type="Proteomes" id="UP000317369"/>
    </source>
</evidence>
<dbReference type="GO" id="GO:0016829">
    <property type="term" value="F:lyase activity"/>
    <property type="evidence" value="ECO:0007669"/>
    <property type="project" value="UniProtKB-KW"/>
</dbReference>
<sequence length="537" mass="62524">MHFEWDWDRLNNLQNKQTFVVVFGDQLDIHSVALRDDGKPAGLVWMAEAIEEAEYVWSHQLRLAFFFSTMRHFREELKQAGYEVMYREISARKKKGEGYGLMEMLEIDLRAKKIKRVRCVRPGDWRVLDGLRKLCKRMKIELEVLEDKHFLMSVDAFGDWAKGKKQLVMEGFYRGVRKKYGYLIREDGKPEGGEWNYDSENRDSFGKDGPGDKMSDPKKFKLDRISEDVVTMVRQRFSCHPGSLEHFNLPVTRKDAETYLKDFIANRLKLFGKYEDAMWEGEAFLYHSRISCLLNVKLLDPKRVIDLAIEAYRNGKVGIESTEGFVRQVAGWREFIRGIYWLKMPEYAKSNALKCSEKTDVPGCFWDGETDMKCVADSMKHVIDHGYAHHIHRLMVLGLLAQLVGVHPYKFHEWHMGMYLDAIDWVSLPNTLGMSQWGDGGVVGTKPYCASGNYINKMSNYCKGCRYDPKLASGEKACPMTVLYWDFLGRHEKQFEKNIRMKFQIANLKRKSVSDMKMIKEEAARVKIELLRKPDLG</sequence>
<evidence type="ECO:0000313" key="2">
    <source>
        <dbReference type="EMBL" id="QDU33492.1"/>
    </source>
</evidence>
<dbReference type="Pfam" id="PF04244">
    <property type="entry name" value="DPRP"/>
    <property type="match status" value="1"/>
</dbReference>
<dbReference type="InterPro" id="IPR036134">
    <property type="entry name" value="Crypto/Photolyase_FAD-like_sf"/>
</dbReference>
<proteinExistence type="predicted"/>
<reference evidence="2 3" key="1">
    <citation type="submission" date="2019-02" db="EMBL/GenBank/DDBJ databases">
        <title>Deep-cultivation of Planctomycetes and their phenomic and genomic characterization uncovers novel biology.</title>
        <authorList>
            <person name="Wiegand S."/>
            <person name="Jogler M."/>
            <person name="Boedeker C."/>
            <person name="Pinto D."/>
            <person name="Vollmers J."/>
            <person name="Rivas-Marin E."/>
            <person name="Kohn T."/>
            <person name="Peeters S.H."/>
            <person name="Heuer A."/>
            <person name="Rast P."/>
            <person name="Oberbeckmann S."/>
            <person name="Bunk B."/>
            <person name="Jeske O."/>
            <person name="Meyerdierks A."/>
            <person name="Storesund J.E."/>
            <person name="Kallscheuer N."/>
            <person name="Luecker S."/>
            <person name="Lage O.M."/>
            <person name="Pohl T."/>
            <person name="Merkel B.J."/>
            <person name="Hornburger P."/>
            <person name="Mueller R.-W."/>
            <person name="Bruemmer F."/>
            <person name="Labrenz M."/>
            <person name="Spormann A.M."/>
            <person name="Op den Camp H."/>
            <person name="Overmann J."/>
            <person name="Amann R."/>
            <person name="Jetten M.S.M."/>
            <person name="Mascher T."/>
            <person name="Medema M.H."/>
            <person name="Devos D.P."/>
            <person name="Kaster A.-K."/>
            <person name="Ovreas L."/>
            <person name="Rohde M."/>
            <person name="Galperin M.Y."/>
            <person name="Jogler C."/>
        </authorList>
    </citation>
    <scope>NUCLEOTIDE SEQUENCE [LARGE SCALE GENOMIC DNA]</scope>
    <source>
        <strain evidence="2 3">KS4</strain>
    </source>
</reference>
<feature type="compositionally biased region" description="Basic and acidic residues" evidence="1">
    <location>
        <begin position="199"/>
        <end position="217"/>
    </location>
</feature>
<dbReference type="InterPro" id="IPR052551">
    <property type="entry name" value="UV-DNA_repair_photolyase"/>
</dbReference>
<dbReference type="Gene3D" id="1.25.40.80">
    <property type="match status" value="1"/>
</dbReference>
<dbReference type="Proteomes" id="UP000317369">
    <property type="component" value="Chromosome"/>
</dbReference>
<name>A0A517YTJ5_9BACT</name>
<dbReference type="OrthoDB" id="5288100at2"/>
<dbReference type="AlphaFoldDB" id="A0A517YTJ5"/>
<dbReference type="RefSeq" id="WP_145076570.1">
    <property type="nucleotide sequence ID" value="NZ_CP036425.1"/>
</dbReference>
<dbReference type="EMBL" id="CP036425">
    <property type="protein sequence ID" value="QDU33492.1"/>
    <property type="molecule type" value="Genomic_DNA"/>
</dbReference>